<name>A0A2S9YQ03_9BACT</name>
<gene>
    <name evidence="1" type="ORF">ENSA7_31670</name>
</gene>
<comment type="caution">
    <text evidence="1">The sequence shown here is derived from an EMBL/GenBank/DDBJ whole genome shotgun (WGS) entry which is preliminary data.</text>
</comment>
<protein>
    <submittedName>
        <fullName evidence="1">Uncharacterized protein</fullName>
    </submittedName>
</protein>
<evidence type="ECO:0000313" key="2">
    <source>
        <dbReference type="Proteomes" id="UP000238823"/>
    </source>
</evidence>
<evidence type="ECO:0000313" key="1">
    <source>
        <dbReference type="EMBL" id="PRQ07152.1"/>
    </source>
</evidence>
<dbReference type="RefSeq" id="WP_244923818.1">
    <property type="nucleotide sequence ID" value="NZ_PVNL01000058.1"/>
</dbReference>
<sequence length="177" mass="19780">MTLPPDSPACASVIETAIRELRDPDWSRLRQVARILAWKVPSIEAEALLFDALERTLDGRRRWKPAAVDFVGHLVGIMRSVSTHEAARRGLDTVALTSSMDLIGAGNPEDALSAEQQIHRLRAYFGEREDEQALRVLDAMELGCDGPAIRAQLDLAQTQLETIVRRIRRAAHRVLPR</sequence>
<proteinExistence type="predicted"/>
<dbReference type="AlphaFoldDB" id="A0A2S9YQ03"/>
<reference evidence="1 2" key="1">
    <citation type="submission" date="2018-03" db="EMBL/GenBank/DDBJ databases">
        <title>Draft Genome Sequences of the Obligatory Marine Myxobacteria Enhygromyxa salina SWB007.</title>
        <authorList>
            <person name="Poehlein A."/>
            <person name="Moghaddam J.A."/>
            <person name="Harms H."/>
            <person name="Alanjari M."/>
            <person name="Koenig G.M."/>
            <person name="Daniel R."/>
            <person name="Schaeberle T.F."/>
        </authorList>
    </citation>
    <scope>NUCLEOTIDE SEQUENCE [LARGE SCALE GENOMIC DNA]</scope>
    <source>
        <strain evidence="1 2">SWB007</strain>
    </source>
</reference>
<dbReference type="Proteomes" id="UP000238823">
    <property type="component" value="Unassembled WGS sequence"/>
</dbReference>
<accession>A0A2S9YQ03</accession>
<organism evidence="1 2">
    <name type="scientific">Enhygromyxa salina</name>
    <dbReference type="NCBI Taxonomy" id="215803"/>
    <lineage>
        <taxon>Bacteria</taxon>
        <taxon>Pseudomonadati</taxon>
        <taxon>Myxococcota</taxon>
        <taxon>Polyangia</taxon>
        <taxon>Nannocystales</taxon>
        <taxon>Nannocystaceae</taxon>
        <taxon>Enhygromyxa</taxon>
    </lineage>
</organism>
<dbReference type="EMBL" id="PVNL01000058">
    <property type="protein sequence ID" value="PRQ07152.1"/>
    <property type="molecule type" value="Genomic_DNA"/>
</dbReference>